<proteinExistence type="predicted"/>
<dbReference type="GO" id="GO:0016787">
    <property type="term" value="F:hydrolase activity"/>
    <property type="evidence" value="ECO:0007669"/>
    <property type="project" value="InterPro"/>
</dbReference>
<dbReference type="Proteomes" id="UP000197065">
    <property type="component" value="Unassembled WGS sequence"/>
</dbReference>
<dbReference type="EMBL" id="FYEH01000001">
    <property type="protein sequence ID" value="SNB54998.1"/>
    <property type="molecule type" value="Genomic_DNA"/>
</dbReference>
<protein>
    <submittedName>
        <fullName evidence="1">Uncharacterized protein</fullName>
    </submittedName>
</protein>
<dbReference type="InterPro" id="IPR023198">
    <property type="entry name" value="PGP-like_dom2"/>
</dbReference>
<dbReference type="Gene3D" id="1.10.150.240">
    <property type="entry name" value="Putative phosphatase, domain 2"/>
    <property type="match status" value="1"/>
</dbReference>
<sequence length="63" mass="6811">MLEVLIFVVEGTFAETEEAHRAAFNDSFASAGLGWHWDQPPYAALLKVKGGKEACASSSLRKA</sequence>
<dbReference type="RefSeq" id="WP_088559742.1">
    <property type="nucleotide sequence ID" value="NZ_FYEH01000001.1"/>
</dbReference>
<dbReference type="InterPro" id="IPR044999">
    <property type="entry name" value="CbbY-like"/>
</dbReference>
<reference evidence="1 2" key="1">
    <citation type="submission" date="2017-06" db="EMBL/GenBank/DDBJ databases">
        <authorList>
            <person name="Kim H.J."/>
            <person name="Triplett B.A."/>
        </authorList>
    </citation>
    <scope>NUCLEOTIDE SEQUENCE [LARGE SCALE GENOMIC DNA]</scope>
    <source>
        <strain evidence="1 2">B29T1</strain>
    </source>
</reference>
<dbReference type="PANTHER" id="PTHR42896:SF2">
    <property type="entry name" value="CBBY-LIKE PROTEIN"/>
    <property type="match status" value="1"/>
</dbReference>
<evidence type="ECO:0000313" key="2">
    <source>
        <dbReference type="Proteomes" id="UP000197065"/>
    </source>
</evidence>
<organism evidence="1 2">
    <name type="scientific">Arboricoccus pini</name>
    <dbReference type="NCBI Taxonomy" id="1963835"/>
    <lineage>
        <taxon>Bacteria</taxon>
        <taxon>Pseudomonadati</taxon>
        <taxon>Pseudomonadota</taxon>
        <taxon>Alphaproteobacteria</taxon>
        <taxon>Geminicoccales</taxon>
        <taxon>Geminicoccaceae</taxon>
        <taxon>Arboricoccus</taxon>
    </lineage>
</organism>
<gene>
    <name evidence="1" type="ORF">SAMN07250955_101451</name>
</gene>
<name>A0A212Q6K5_9PROT</name>
<evidence type="ECO:0000313" key="1">
    <source>
        <dbReference type="EMBL" id="SNB54998.1"/>
    </source>
</evidence>
<dbReference type="AlphaFoldDB" id="A0A212Q6K5"/>
<dbReference type="PANTHER" id="PTHR42896">
    <property type="entry name" value="XYLULOSE-1,5-BISPHOSPHATE (XUBP) PHOSPHATASE"/>
    <property type="match status" value="1"/>
</dbReference>
<accession>A0A212Q6K5</accession>
<dbReference type="OrthoDB" id="414934at2"/>
<keyword evidence="2" id="KW-1185">Reference proteome</keyword>